<organism evidence="1 2">
    <name type="scientific">Paramecium sonneborni</name>
    <dbReference type="NCBI Taxonomy" id="65129"/>
    <lineage>
        <taxon>Eukaryota</taxon>
        <taxon>Sar</taxon>
        <taxon>Alveolata</taxon>
        <taxon>Ciliophora</taxon>
        <taxon>Intramacronucleata</taxon>
        <taxon>Oligohymenophorea</taxon>
        <taxon>Peniculida</taxon>
        <taxon>Parameciidae</taxon>
        <taxon>Paramecium</taxon>
    </lineage>
</organism>
<gene>
    <name evidence="1" type="ORF">PSON_ATCC_30995.1.T0310359</name>
</gene>
<evidence type="ECO:0000313" key="1">
    <source>
        <dbReference type="EMBL" id="CAD8074186.1"/>
    </source>
</evidence>
<dbReference type="AlphaFoldDB" id="A0A8S1MC68"/>
<reference evidence="1" key="1">
    <citation type="submission" date="2021-01" db="EMBL/GenBank/DDBJ databases">
        <authorList>
            <consortium name="Genoscope - CEA"/>
            <person name="William W."/>
        </authorList>
    </citation>
    <scope>NUCLEOTIDE SEQUENCE</scope>
</reference>
<name>A0A8S1MC68_9CILI</name>
<sequence>METLIEKKNCLLPYQELVICIKQTAQQSNPSKRPSYTVLCQQQFQKLGQCVVKEEK</sequence>
<protein>
    <submittedName>
        <fullName evidence="1">Uncharacterized protein</fullName>
    </submittedName>
</protein>
<evidence type="ECO:0000313" key="2">
    <source>
        <dbReference type="Proteomes" id="UP000692954"/>
    </source>
</evidence>
<dbReference type="OrthoDB" id="285825at2759"/>
<comment type="caution">
    <text evidence="1">The sequence shown here is derived from an EMBL/GenBank/DDBJ whole genome shotgun (WGS) entry which is preliminary data.</text>
</comment>
<keyword evidence="2" id="KW-1185">Reference proteome</keyword>
<proteinExistence type="predicted"/>
<dbReference type="EMBL" id="CAJJDN010000031">
    <property type="protein sequence ID" value="CAD8074186.1"/>
    <property type="molecule type" value="Genomic_DNA"/>
</dbReference>
<accession>A0A8S1MC68</accession>
<dbReference type="Proteomes" id="UP000692954">
    <property type="component" value="Unassembled WGS sequence"/>
</dbReference>